<dbReference type="SUPFAM" id="SSF55658">
    <property type="entry name" value="L9 N-domain-like"/>
    <property type="match status" value="1"/>
</dbReference>
<reference evidence="10 11" key="1">
    <citation type="submission" date="2024-02" db="EMBL/GenBank/DDBJ databases">
        <title>A draft genome for the cacao thread blight pathogen Marasmius crinis-equi.</title>
        <authorList>
            <person name="Cohen S.P."/>
            <person name="Baruah I.K."/>
            <person name="Amoako-Attah I."/>
            <person name="Bukari Y."/>
            <person name="Meinhardt L.W."/>
            <person name="Bailey B.A."/>
        </authorList>
    </citation>
    <scope>NUCLEOTIDE SEQUENCE [LARGE SCALE GENOMIC DNA]</scope>
    <source>
        <strain evidence="10 11">GH-76</strain>
    </source>
</reference>
<evidence type="ECO:0000313" key="11">
    <source>
        <dbReference type="Proteomes" id="UP001465976"/>
    </source>
</evidence>
<accession>A0ABR3F4J2</accession>
<dbReference type="InterPro" id="IPR012337">
    <property type="entry name" value="RNaseH-like_sf"/>
</dbReference>
<feature type="compositionally biased region" description="Basic and acidic residues" evidence="8">
    <location>
        <begin position="433"/>
        <end position="451"/>
    </location>
</feature>
<dbReference type="PROSITE" id="PS50879">
    <property type="entry name" value="RNASE_H_1"/>
    <property type="match status" value="1"/>
</dbReference>
<keyword evidence="6" id="KW-0255">Endonuclease</keyword>
<evidence type="ECO:0000259" key="9">
    <source>
        <dbReference type="PROSITE" id="PS50879"/>
    </source>
</evidence>
<organism evidence="10 11">
    <name type="scientific">Marasmius crinis-equi</name>
    <dbReference type="NCBI Taxonomy" id="585013"/>
    <lineage>
        <taxon>Eukaryota</taxon>
        <taxon>Fungi</taxon>
        <taxon>Dikarya</taxon>
        <taxon>Basidiomycota</taxon>
        <taxon>Agaricomycotina</taxon>
        <taxon>Agaricomycetes</taxon>
        <taxon>Agaricomycetidae</taxon>
        <taxon>Agaricales</taxon>
        <taxon>Marasmiineae</taxon>
        <taxon>Marasmiaceae</taxon>
        <taxon>Marasmius</taxon>
    </lineage>
</organism>
<evidence type="ECO:0000256" key="7">
    <source>
        <dbReference type="ARBA" id="ARBA00022801"/>
    </source>
</evidence>
<dbReference type="EMBL" id="JBAHYK010001014">
    <property type="protein sequence ID" value="KAL0569981.1"/>
    <property type="molecule type" value="Genomic_DNA"/>
</dbReference>
<dbReference type="PANTHER" id="PTHR10642">
    <property type="entry name" value="RIBONUCLEASE H1"/>
    <property type="match status" value="1"/>
</dbReference>
<dbReference type="EC" id="3.1.26.4" evidence="3"/>
<keyword evidence="5" id="KW-0479">Metal-binding</keyword>
<evidence type="ECO:0000256" key="2">
    <source>
        <dbReference type="ARBA" id="ARBA00005300"/>
    </source>
</evidence>
<evidence type="ECO:0000313" key="10">
    <source>
        <dbReference type="EMBL" id="KAL0569981.1"/>
    </source>
</evidence>
<dbReference type="Gene3D" id="3.30.420.10">
    <property type="entry name" value="Ribonuclease H-like superfamily/Ribonuclease H"/>
    <property type="match status" value="1"/>
</dbReference>
<dbReference type="PANTHER" id="PTHR10642:SF26">
    <property type="entry name" value="RIBONUCLEASE H1"/>
    <property type="match status" value="1"/>
</dbReference>
<dbReference type="Pfam" id="PF00075">
    <property type="entry name" value="RNase_H"/>
    <property type="match status" value="1"/>
</dbReference>
<dbReference type="InterPro" id="IPR036397">
    <property type="entry name" value="RNaseH_sf"/>
</dbReference>
<gene>
    <name evidence="10" type="ORF">V5O48_011974</name>
</gene>
<sequence length="508" mass="56167">MAIARRNRFYAVKSGRRIGVFHCWEDCKEQVKDYVGARFKIFHTREDAEDYIRDAIPVAIASTSTSVEEAVTVKDESQSSRPSSQNTDRRSDVEEGGWCDAEDQDVPTEVEDNSPSQVPYPLAPRPSPPKSRKGKERETDHIATSSTSRCDDLVVYCDGACKGNGKEGSVAGIGVWWAHDDKRNMCKRCPGVQTNNCAELYAIVCVLEKTSIDPKRKLVIKTDSDYSINCLTTWILNWTKSGTSFRKKNGRVVVNSELISYAKALIECREMLGQKVELVHVRGHVGVPGNEAADRLANRGAALKPRKPRDWVVKEQRYREGAEATRMELASGNNYLRRDGSMRIDVIGTSQEERELGGFQIVRKRRGPSETSASASASKDDDNDESESSSSEYSTPVGTQEEFPVLRPVGSPQRYKSDQSTASESPNASPPSKRTEQPTEEARRRGEEIARLLRAKRAGKPSNPPEARTIASAQKPVRAKASAVEGFELGAYAKCLADGDLLAEDLSD</sequence>
<keyword evidence="4" id="KW-0540">Nuclease</keyword>
<dbReference type="InterPro" id="IPR050092">
    <property type="entry name" value="RNase_H"/>
</dbReference>
<feature type="region of interest" description="Disordered" evidence="8">
    <location>
        <begin position="64"/>
        <end position="144"/>
    </location>
</feature>
<proteinExistence type="inferred from homology"/>
<evidence type="ECO:0000256" key="3">
    <source>
        <dbReference type="ARBA" id="ARBA00012180"/>
    </source>
</evidence>
<feature type="domain" description="RNase H type-1" evidence="9">
    <location>
        <begin position="149"/>
        <end position="302"/>
    </location>
</feature>
<feature type="compositionally biased region" description="Polar residues" evidence="8">
    <location>
        <begin position="418"/>
        <end position="432"/>
    </location>
</feature>
<feature type="region of interest" description="Disordered" evidence="8">
    <location>
        <begin position="357"/>
        <end position="477"/>
    </location>
</feature>
<keyword evidence="7" id="KW-0378">Hydrolase</keyword>
<evidence type="ECO:0000256" key="1">
    <source>
        <dbReference type="ARBA" id="ARBA00000077"/>
    </source>
</evidence>
<dbReference type="Pfam" id="PF01693">
    <property type="entry name" value="Cauli_VI"/>
    <property type="match status" value="1"/>
</dbReference>
<evidence type="ECO:0000256" key="8">
    <source>
        <dbReference type="SAM" id="MobiDB-lite"/>
    </source>
</evidence>
<dbReference type="InterPro" id="IPR009027">
    <property type="entry name" value="Ribosomal_bL9/RNase_H1_N"/>
</dbReference>
<dbReference type="SUPFAM" id="SSF53098">
    <property type="entry name" value="Ribonuclease H-like"/>
    <property type="match status" value="1"/>
</dbReference>
<dbReference type="InterPro" id="IPR011320">
    <property type="entry name" value="RNase_H1_N"/>
</dbReference>
<name>A0ABR3F4J2_9AGAR</name>
<protein>
    <recommendedName>
        <fullName evidence="3">ribonuclease H</fullName>
        <ecNumber evidence="3">3.1.26.4</ecNumber>
    </recommendedName>
</protein>
<evidence type="ECO:0000256" key="6">
    <source>
        <dbReference type="ARBA" id="ARBA00022759"/>
    </source>
</evidence>
<comment type="caution">
    <text evidence="10">The sequence shown here is derived from an EMBL/GenBank/DDBJ whole genome shotgun (WGS) entry which is preliminary data.</text>
</comment>
<evidence type="ECO:0000256" key="4">
    <source>
        <dbReference type="ARBA" id="ARBA00022722"/>
    </source>
</evidence>
<keyword evidence="11" id="KW-1185">Reference proteome</keyword>
<evidence type="ECO:0000256" key="5">
    <source>
        <dbReference type="ARBA" id="ARBA00022723"/>
    </source>
</evidence>
<comment type="catalytic activity">
    <reaction evidence="1">
        <text>Endonucleolytic cleavage to 5'-phosphomonoester.</text>
        <dbReference type="EC" id="3.1.26.4"/>
    </reaction>
</comment>
<comment type="similarity">
    <text evidence="2">Belongs to the RNase H family.</text>
</comment>
<dbReference type="InterPro" id="IPR002156">
    <property type="entry name" value="RNaseH_domain"/>
</dbReference>
<dbReference type="Proteomes" id="UP001465976">
    <property type="component" value="Unassembled WGS sequence"/>
</dbReference>
<dbReference type="InterPro" id="IPR037056">
    <property type="entry name" value="RNase_H1_N_sf"/>
</dbReference>
<feature type="compositionally biased region" description="Acidic residues" evidence="8">
    <location>
        <begin position="94"/>
        <end position="112"/>
    </location>
</feature>
<dbReference type="Gene3D" id="3.40.970.10">
    <property type="entry name" value="Ribonuclease H1, N-terminal domain"/>
    <property type="match status" value="1"/>
</dbReference>
<dbReference type="CDD" id="cd09280">
    <property type="entry name" value="RNase_HI_eukaryote_like"/>
    <property type="match status" value="1"/>
</dbReference>